<evidence type="ECO:0000256" key="9">
    <source>
        <dbReference type="SAM" id="SignalP"/>
    </source>
</evidence>
<dbReference type="PANTHER" id="PTHR24373:SF370">
    <property type="entry name" value="FISH-LIPS, ISOFORM E"/>
    <property type="match status" value="1"/>
</dbReference>
<dbReference type="SMART" id="SM00082">
    <property type="entry name" value="LRRCT"/>
    <property type="match status" value="1"/>
</dbReference>
<feature type="transmembrane region" description="Helical" evidence="8">
    <location>
        <begin position="681"/>
        <end position="705"/>
    </location>
</feature>
<dbReference type="InterPro" id="IPR007110">
    <property type="entry name" value="Ig-like_dom"/>
</dbReference>
<dbReference type="GO" id="GO:0031012">
    <property type="term" value="C:extracellular matrix"/>
    <property type="evidence" value="ECO:0007669"/>
    <property type="project" value="TreeGrafter"/>
</dbReference>
<dbReference type="Pfam" id="PF07679">
    <property type="entry name" value="I-set"/>
    <property type="match status" value="1"/>
</dbReference>
<dbReference type="InterPro" id="IPR003591">
    <property type="entry name" value="Leu-rich_rpt_typical-subtyp"/>
</dbReference>
<dbReference type="SMART" id="SM00409">
    <property type="entry name" value="IG"/>
    <property type="match status" value="1"/>
</dbReference>
<dbReference type="InterPro" id="IPR001611">
    <property type="entry name" value="Leu-rich_rpt"/>
</dbReference>
<protein>
    <submittedName>
        <fullName evidence="13">Leucine-rich repeat neuronal protein 1-like</fullName>
    </submittedName>
</protein>
<evidence type="ECO:0000256" key="3">
    <source>
        <dbReference type="ARBA" id="ARBA00022737"/>
    </source>
</evidence>
<accession>A0AAJ7T2C9</accession>
<dbReference type="InterPro" id="IPR003961">
    <property type="entry name" value="FN3_dom"/>
</dbReference>
<keyword evidence="2 9" id="KW-0732">Signal</keyword>
<dbReference type="SUPFAM" id="SSF48726">
    <property type="entry name" value="Immunoglobulin"/>
    <property type="match status" value="1"/>
</dbReference>
<keyword evidence="12" id="KW-1185">Reference proteome</keyword>
<dbReference type="PROSITE" id="PS50853">
    <property type="entry name" value="FN3"/>
    <property type="match status" value="1"/>
</dbReference>
<dbReference type="GO" id="GO:0005615">
    <property type="term" value="C:extracellular space"/>
    <property type="evidence" value="ECO:0007669"/>
    <property type="project" value="TreeGrafter"/>
</dbReference>
<evidence type="ECO:0000259" key="11">
    <source>
        <dbReference type="PROSITE" id="PS50853"/>
    </source>
</evidence>
<keyword evidence="6" id="KW-0393">Immunoglobulin domain</keyword>
<sequence>MAHTPRWMIVVACGALLLATPDAAAAATAADTDTPATVDETERPPGAGCPPMCLCELRPWFTPQSTYREALTVDCNDQRLARVPPGVAADSEVLLLQGNTITSIAREQLAPLRNLTDLDLSQNNFTSVADVGLLNVSRLLTLHLEENRVTELADGCLSILPSLQELYLNHNRISSVAPDAFAGLGGLLRLHLNSNRLRAIDRRWFEATPHLEVLMIGENPIVGVAPANFRPLANLRSLVLAGTGLAHVPGEALLGLEKLESLSLYDNLLEAVPRAALRHLPALKFLDLNKNPVRQIRDGDFRDMLNLKELGVSSMAELVSIERMALVNLPVLTKLEATNNPKLAFVHRDAFDRLPRLESLMLNDDGLGALHRATVRSLRSLREISLHGNPLRCDCVNRWMGAGNRGAVRFLEPESMRCAAPPELEGRRVRDVAFAETADSCLPLIAAGTFPARLNVPSGARVRLACRAIAEPEADIYWVTPRGDKVAPAASRSDAPLVKYQLGPEGTLEVAAIAVEEAGLYTCVAHNSEGADTRTVAVRVDGALPASVARDGLRLEVRRIDPRSILVAWKFGGGRGEAVRSGGGGGGGGGGALSSDLRWSSATVRVDNTRVTYTARVPLGVHEYNLTHLQPATPYEVCLSVGGGGGGGAPRQRGRSSERSCVNVSTAEAAAASAAEREAGAALAGGAACLFAVAGLAAAAAACAARRGGAGRHRRRRAYEPPSLGRCVHRASSIPLDELYPPLIGLWEPDGERDKEAREGRAPARVDTSRSGLHVW</sequence>
<dbReference type="InterPro" id="IPR000483">
    <property type="entry name" value="Cys-rich_flank_reg_C"/>
</dbReference>
<evidence type="ECO:0000259" key="10">
    <source>
        <dbReference type="PROSITE" id="PS50835"/>
    </source>
</evidence>
<evidence type="ECO:0000313" key="12">
    <source>
        <dbReference type="Proteomes" id="UP001318040"/>
    </source>
</evidence>
<feature type="compositionally biased region" description="Basic and acidic residues" evidence="7">
    <location>
        <begin position="752"/>
        <end position="768"/>
    </location>
</feature>
<keyword evidence="5" id="KW-0325">Glycoprotein</keyword>
<dbReference type="InterPro" id="IPR013098">
    <property type="entry name" value="Ig_I-set"/>
</dbReference>
<dbReference type="InterPro" id="IPR050328">
    <property type="entry name" value="Dev_Immune_Receptor"/>
</dbReference>
<dbReference type="InterPro" id="IPR032675">
    <property type="entry name" value="LRR_dom_sf"/>
</dbReference>
<dbReference type="Gene3D" id="3.80.10.10">
    <property type="entry name" value="Ribonuclease Inhibitor"/>
    <property type="match status" value="2"/>
</dbReference>
<dbReference type="InterPro" id="IPR013783">
    <property type="entry name" value="Ig-like_fold"/>
</dbReference>
<name>A0AAJ7T2C9_PETMA</name>
<keyword evidence="8" id="KW-1133">Transmembrane helix</keyword>
<dbReference type="SMART" id="SM00408">
    <property type="entry name" value="IGc2"/>
    <property type="match status" value="1"/>
</dbReference>
<keyword evidence="8" id="KW-0472">Membrane</keyword>
<dbReference type="SMART" id="SM00369">
    <property type="entry name" value="LRR_TYP"/>
    <property type="match status" value="9"/>
</dbReference>
<dbReference type="SUPFAM" id="SSF52058">
    <property type="entry name" value="L domain-like"/>
    <property type="match status" value="1"/>
</dbReference>
<dbReference type="FunFam" id="3.80.10.10:FF:000074">
    <property type="entry name" value="Leucine-rich repeat neuronal protein 1"/>
    <property type="match status" value="1"/>
</dbReference>
<dbReference type="InterPro" id="IPR036179">
    <property type="entry name" value="Ig-like_dom_sf"/>
</dbReference>
<dbReference type="AlphaFoldDB" id="A0AAJ7T2C9"/>
<dbReference type="InterPro" id="IPR003598">
    <property type="entry name" value="Ig_sub2"/>
</dbReference>
<organism evidence="12 13">
    <name type="scientific">Petromyzon marinus</name>
    <name type="common">Sea lamprey</name>
    <dbReference type="NCBI Taxonomy" id="7757"/>
    <lineage>
        <taxon>Eukaryota</taxon>
        <taxon>Metazoa</taxon>
        <taxon>Chordata</taxon>
        <taxon>Craniata</taxon>
        <taxon>Vertebrata</taxon>
        <taxon>Cyclostomata</taxon>
        <taxon>Hyperoartia</taxon>
        <taxon>Petromyzontiformes</taxon>
        <taxon>Petromyzontidae</taxon>
        <taxon>Petromyzon</taxon>
    </lineage>
</organism>
<evidence type="ECO:0000256" key="5">
    <source>
        <dbReference type="ARBA" id="ARBA00023180"/>
    </source>
</evidence>
<keyword evidence="4" id="KW-1015">Disulfide bond</keyword>
<evidence type="ECO:0000256" key="2">
    <source>
        <dbReference type="ARBA" id="ARBA00022729"/>
    </source>
</evidence>
<dbReference type="Pfam" id="PF13855">
    <property type="entry name" value="LRR_8"/>
    <property type="match status" value="2"/>
</dbReference>
<dbReference type="PROSITE" id="PS51450">
    <property type="entry name" value="LRR"/>
    <property type="match status" value="2"/>
</dbReference>
<dbReference type="PANTHER" id="PTHR24373">
    <property type="entry name" value="SLIT RELATED LEUCINE-RICH REPEAT NEURONAL PROTEIN"/>
    <property type="match status" value="1"/>
</dbReference>
<gene>
    <name evidence="13" type="primary">LOC116942325</name>
</gene>
<feature type="domain" description="Fibronectin type-III" evidence="11">
    <location>
        <begin position="549"/>
        <end position="669"/>
    </location>
</feature>
<dbReference type="Proteomes" id="UP001318040">
    <property type="component" value="Chromosome 14"/>
</dbReference>
<evidence type="ECO:0000256" key="8">
    <source>
        <dbReference type="SAM" id="Phobius"/>
    </source>
</evidence>
<evidence type="ECO:0000256" key="6">
    <source>
        <dbReference type="ARBA" id="ARBA00023319"/>
    </source>
</evidence>
<dbReference type="KEGG" id="pmrn:116942325"/>
<keyword evidence="1" id="KW-0433">Leucine-rich repeat</keyword>
<keyword evidence="3" id="KW-0677">Repeat</keyword>
<feature type="signal peptide" evidence="9">
    <location>
        <begin position="1"/>
        <end position="25"/>
    </location>
</feature>
<feature type="region of interest" description="Disordered" evidence="7">
    <location>
        <begin position="752"/>
        <end position="776"/>
    </location>
</feature>
<dbReference type="PROSITE" id="PS50835">
    <property type="entry name" value="IG_LIKE"/>
    <property type="match status" value="1"/>
</dbReference>
<feature type="chain" id="PRO_5042606800" evidence="9">
    <location>
        <begin position="26"/>
        <end position="776"/>
    </location>
</feature>
<proteinExistence type="predicted"/>
<dbReference type="RefSeq" id="XP_032809982.1">
    <property type="nucleotide sequence ID" value="XM_032954091.1"/>
</dbReference>
<evidence type="ECO:0000256" key="1">
    <source>
        <dbReference type="ARBA" id="ARBA00022614"/>
    </source>
</evidence>
<feature type="domain" description="Ig-like" evidence="10">
    <location>
        <begin position="443"/>
        <end position="539"/>
    </location>
</feature>
<keyword evidence="8" id="KW-0812">Transmembrane</keyword>
<dbReference type="FunFam" id="3.80.10.10:FF:000056">
    <property type="entry name" value="Leucine-rich repeat neuronal protein 1"/>
    <property type="match status" value="1"/>
</dbReference>
<evidence type="ECO:0000313" key="13">
    <source>
        <dbReference type="RefSeq" id="XP_032809982.1"/>
    </source>
</evidence>
<evidence type="ECO:0000256" key="7">
    <source>
        <dbReference type="SAM" id="MobiDB-lite"/>
    </source>
</evidence>
<dbReference type="Gene3D" id="2.60.40.10">
    <property type="entry name" value="Immunoglobulins"/>
    <property type="match status" value="1"/>
</dbReference>
<evidence type="ECO:0000256" key="4">
    <source>
        <dbReference type="ARBA" id="ARBA00023157"/>
    </source>
</evidence>
<reference evidence="13" key="1">
    <citation type="submission" date="2025-08" db="UniProtKB">
        <authorList>
            <consortium name="RefSeq"/>
        </authorList>
    </citation>
    <scope>IDENTIFICATION</scope>
    <source>
        <tissue evidence="13">Sperm</tissue>
    </source>
</reference>
<dbReference type="InterPro" id="IPR003599">
    <property type="entry name" value="Ig_sub"/>
</dbReference>